<evidence type="ECO:0000256" key="2">
    <source>
        <dbReference type="ARBA" id="ARBA00023277"/>
    </source>
</evidence>
<dbReference type="EMBL" id="PEWV01000005">
    <property type="protein sequence ID" value="PIU42439.1"/>
    <property type="molecule type" value="Genomic_DNA"/>
</dbReference>
<sequence length="481" mass="54845">MPDVIASLPNICGNYEEVKKTTTQRKSLYSSISNIKINKVQSAFGIALHMHQPTIPASSDDLRTAELISNLQYMMEHIGVHDNHNAPIFLQCYSRISDFIRELVENGANPRVMLDYSGNLLWGLRQMGEGGVLNNLKLVTSDKKYYRNVEWLGTMWSHAVVSSTPVPDIKLHIMAWQEHFASIFGYKALERVKGFSPPEMHLPIHPDVSYEYVKTLKECGYEWIIAQEHTIENIDGSGIRRPHFPHKLVARNSLGKVEEIGILIKTQGSDTKLVAQMQPYYEAQSRQREEYGGKIIPPFVLQISDGENGGVMMNEFPPKYKEASGELGTEGVVSMNGSEYLEFIKDSGLKEKDFIPVQPVSQHRIWECLDDFSLQAVDRAIEKAKAKYGGFNLDKGSWTNDKSWIKGYEDVMDPINKLSVEFHRRFDNNQPDPSSSSYRKALLYLLLSQTSCFRYWGTGIWTEYAKEICRRGMEALRKNKV</sequence>
<dbReference type="Proteomes" id="UP000230052">
    <property type="component" value="Unassembled WGS sequence"/>
</dbReference>
<dbReference type="InterPro" id="IPR004300">
    <property type="entry name" value="Glyco_hydro_57_N"/>
</dbReference>
<dbReference type="PANTHER" id="PTHR36306">
    <property type="entry name" value="ALPHA-AMYLASE-RELATED-RELATED"/>
    <property type="match status" value="1"/>
</dbReference>
<dbReference type="InterPro" id="IPR052046">
    <property type="entry name" value="GH57_Enzymes"/>
</dbReference>
<dbReference type="SUPFAM" id="SSF88713">
    <property type="entry name" value="Glycoside hydrolase/deacetylase"/>
    <property type="match status" value="1"/>
</dbReference>
<dbReference type="Pfam" id="PF03065">
    <property type="entry name" value="Glyco_hydro_57"/>
    <property type="match status" value="1"/>
</dbReference>
<protein>
    <submittedName>
        <fullName evidence="4">Glycosyl hydrolase family 57</fullName>
    </submittedName>
</protein>
<reference evidence="4 5" key="1">
    <citation type="submission" date="2017-09" db="EMBL/GenBank/DDBJ databases">
        <title>Depth-based differentiation of microbial function through sediment-hosted aquifers and enrichment of novel symbionts in the deep terrestrial subsurface.</title>
        <authorList>
            <person name="Probst A.J."/>
            <person name="Ladd B."/>
            <person name="Jarett J.K."/>
            <person name="Geller-Mcgrath D.E."/>
            <person name="Sieber C.M."/>
            <person name="Emerson J.B."/>
            <person name="Anantharaman K."/>
            <person name="Thomas B.C."/>
            <person name="Malmstrom R."/>
            <person name="Stieglmeier M."/>
            <person name="Klingl A."/>
            <person name="Woyke T."/>
            <person name="Ryan C.M."/>
            <person name="Banfield J.F."/>
        </authorList>
    </citation>
    <scope>NUCLEOTIDE SEQUENCE [LARGE SCALE GENOMIC DNA]</scope>
    <source>
        <strain evidence="4">CG07_land_8_20_14_0_80_42_15</strain>
    </source>
</reference>
<name>A0A2J0KXF3_9BACT</name>
<dbReference type="AlphaFoldDB" id="A0A2J0KXF3"/>
<evidence type="ECO:0000259" key="3">
    <source>
        <dbReference type="Pfam" id="PF03065"/>
    </source>
</evidence>
<organism evidence="4 5">
    <name type="scientific">Candidatus Aquitaenariimonas noxiae</name>
    <dbReference type="NCBI Taxonomy" id="1974741"/>
    <lineage>
        <taxon>Bacteria</taxon>
        <taxon>Pseudomonadati</taxon>
        <taxon>Candidatus Omnitrophota</taxon>
        <taxon>Candidatus Aquitaenariimonas</taxon>
    </lineage>
</organism>
<evidence type="ECO:0000313" key="4">
    <source>
        <dbReference type="EMBL" id="PIU42439.1"/>
    </source>
</evidence>
<dbReference type="InterPro" id="IPR011330">
    <property type="entry name" value="Glyco_hydro/deAcase_b/a-brl"/>
</dbReference>
<proteinExistence type="inferred from homology"/>
<dbReference type="GO" id="GO:0005975">
    <property type="term" value="P:carbohydrate metabolic process"/>
    <property type="evidence" value="ECO:0007669"/>
    <property type="project" value="InterPro"/>
</dbReference>
<evidence type="ECO:0000256" key="1">
    <source>
        <dbReference type="ARBA" id="ARBA00006821"/>
    </source>
</evidence>
<gene>
    <name evidence="4" type="ORF">COS99_00315</name>
</gene>
<keyword evidence="2" id="KW-0119">Carbohydrate metabolism</keyword>
<feature type="domain" description="Glycoside hydrolase family 57 N-terminal" evidence="3">
    <location>
        <begin position="47"/>
        <end position="229"/>
    </location>
</feature>
<comment type="caution">
    <text evidence="4">The sequence shown here is derived from an EMBL/GenBank/DDBJ whole genome shotgun (WGS) entry which is preliminary data.</text>
</comment>
<evidence type="ECO:0000313" key="5">
    <source>
        <dbReference type="Proteomes" id="UP000230052"/>
    </source>
</evidence>
<accession>A0A2J0KXF3</accession>
<comment type="similarity">
    <text evidence="1">Belongs to the glycosyl hydrolase 57 family.</text>
</comment>
<dbReference type="GO" id="GO:0016787">
    <property type="term" value="F:hydrolase activity"/>
    <property type="evidence" value="ECO:0007669"/>
    <property type="project" value="UniProtKB-KW"/>
</dbReference>
<dbReference type="PANTHER" id="PTHR36306:SF5">
    <property type="entry name" value="SLR1535 PROTEIN"/>
    <property type="match status" value="1"/>
</dbReference>
<keyword evidence="4" id="KW-0378">Hydrolase</keyword>
<dbReference type="Gene3D" id="3.20.110.20">
    <property type="match status" value="1"/>
</dbReference>